<dbReference type="Proteomes" id="UP000799092">
    <property type="component" value="Unassembled WGS sequence"/>
</dbReference>
<dbReference type="InterPro" id="IPR014957">
    <property type="entry name" value="IDEAL_dom"/>
</dbReference>
<dbReference type="EMBL" id="WJNG01000016">
    <property type="protein sequence ID" value="MRH44513.1"/>
    <property type="molecule type" value="Genomic_DNA"/>
</dbReference>
<evidence type="ECO:0000256" key="1">
    <source>
        <dbReference type="SAM" id="MobiDB-lite"/>
    </source>
</evidence>
<accession>A0A6A8DFV1</accession>
<sequence length="128" mass="14723">MEVNKKLNLSVGDWVKGVSKNGELVHGYLESFQPNNSKVVLKVVVSDNERIIGNTVRFDEQDIEKIDTTFKNTEKQLEDLIDLALSTRDHSWFMELSTELKAYKQDDNTSSKTKKRSKNNGKLRNKSF</sequence>
<feature type="compositionally biased region" description="Basic residues" evidence="1">
    <location>
        <begin position="112"/>
        <end position="128"/>
    </location>
</feature>
<dbReference type="Pfam" id="PF08858">
    <property type="entry name" value="IDEAL"/>
    <property type="match status" value="1"/>
</dbReference>
<comment type="caution">
    <text evidence="3">The sequence shown here is derived from an EMBL/GenBank/DDBJ whole genome shotgun (WGS) entry which is preliminary data.</text>
</comment>
<dbReference type="AlphaFoldDB" id="A0A6A8DFV1"/>
<reference evidence="3" key="1">
    <citation type="submission" date="2019-11" db="EMBL/GenBank/DDBJ databases">
        <authorList>
            <person name="Li J."/>
        </authorList>
    </citation>
    <scope>NUCLEOTIDE SEQUENCE</scope>
    <source>
        <strain evidence="3">B6B</strain>
    </source>
</reference>
<feature type="region of interest" description="Disordered" evidence="1">
    <location>
        <begin position="104"/>
        <end position="128"/>
    </location>
</feature>
<evidence type="ECO:0000313" key="4">
    <source>
        <dbReference type="Proteomes" id="UP000799092"/>
    </source>
</evidence>
<protein>
    <submittedName>
        <fullName evidence="3">IDEAL domain-containing protein</fullName>
    </submittedName>
</protein>
<evidence type="ECO:0000259" key="2">
    <source>
        <dbReference type="SMART" id="SM00914"/>
    </source>
</evidence>
<dbReference type="InterPro" id="IPR027393">
    <property type="entry name" value="Virus_scaffolding_prot_C"/>
</dbReference>
<dbReference type="RefSeq" id="WP_153738126.1">
    <property type="nucleotide sequence ID" value="NZ_WJNG01000016.1"/>
</dbReference>
<proteinExistence type="predicted"/>
<organism evidence="3 4">
    <name type="scientific">Aquibacillus halophilus</name>
    <dbReference type="NCBI Taxonomy" id="930132"/>
    <lineage>
        <taxon>Bacteria</taxon>
        <taxon>Bacillati</taxon>
        <taxon>Bacillota</taxon>
        <taxon>Bacilli</taxon>
        <taxon>Bacillales</taxon>
        <taxon>Bacillaceae</taxon>
        <taxon>Aquibacillus</taxon>
    </lineage>
</organism>
<keyword evidence="4" id="KW-1185">Reference proteome</keyword>
<dbReference type="SMART" id="SM00914">
    <property type="entry name" value="IDEAL"/>
    <property type="match status" value="1"/>
</dbReference>
<evidence type="ECO:0000313" key="3">
    <source>
        <dbReference type="EMBL" id="MRH44513.1"/>
    </source>
</evidence>
<dbReference type="OrthoDB" id="2427704at2"/>
<dbReference type="Gene3D" id="4.10.810.10">
    <property type="entry name" value="Virus Scaffolding Protein, Chain A"/>
    <property type="match status" value="1"/>
</dbReference>
<gene>
    <name evidence="3" type="ORF">GH741_17860</name>
</gene>
<feature type="domain" description="IDEAL" evidence="2">
    <location>
        <begin position="65"/>
        <end position="100"/>
    </location>
</feature>
<name>A0A6A8DFV1_9BACI</name>